<name>A0A454CTD7_VIBHA</name>
<organism evidence="1 2">
    <name type="scientific">Vibrio harveyi</name>
    <name type="common">Beneckea harveyi</name>
    <dbReference type="NCBI Taxonomy" id="669"/>
    <lineage>
        <taxon>Bacteria</taxon>
        <taxon>Pseudomonadati</taxon>
        <taxon>Pseudomonadota</taxon>
        <taxon>Gammaproteobacteria</taxon>
        <taxon>Vibrionales</taxon>
        <taxon>Vibrionaceae</taxon>
        <taxon>Vibrio</taxon>
    </lineage>
</organism>
<dbReference type="Proteomes" id="UP000008367">
    <property type="component" value="Unassembled WGS sequence"/>
</dbReference>
<protein>
    <submittedName>
        <fullName evidence="1">Putative membrane protein</fullName>
    </submittedName>
</protein>
<sequence length="10" mass="1296">METDRSYFFT</sequence>
<accession>A0A454CTD7</accession>
<evidence type="ECO:0000313" key="1">
    <source>
        <dbReference type="EMBL" id="EKM29659.1"/>
    </source>
</evidence>
<gene>
    <name evidence="1" type="ORF">VCHENC02_4543A</name>
</gene>
<feature type="non-terminal residue" evidence="1">
    <location>
        <position position="10"/>
    </location>
</feature>
<proteinExistence type="predicted"/>
<comment type="caution">
    <text evidence="1">The sequence shown here is derived from an EMBL/GenBank/DDBJ whole genome shotgun (WGS) entry which is preliminary data.</text>
</comment>
<evidence type="ECO:0000313" key="2">
    <source>
        <dbReference type="Proteomes" id="UP000008367"/>
    </source>
</evidence>
<dbReference type="EMBL" id="AJSR01001991">
    <property type="protein sequence ID" value="EKM29659.1"/>
    <property type="molecule type" value="Genomic_DNA"/>
</dbReference>
<reference evidence="1 2" key="1">
    <citation type="submission" date="2012-10" db="EMBL/GenBank/DDBJ databases">
        <title>Genome sequence of Vibrio Cholerae HENC-02.</title>
        <authorList>
            <person name="Eppinger M."/>
            <person name="Hasan N.A."/>
            <person name="Sengamalay N."/>
            <person name="Hine E."/>
            <person name="Su Q."/>
            <person name="Daugherty S.C."/>
            <person name="Young S."/>
            <person name="Sadzewicz L."/>
            <person name="Tallon L."/>
            <person name="Cebula T.A."/>
            <person name="Ravel J."/>
            <person name="Colwell R.R."/>
        </authorList>
    </citation>
    <scope>NUCLEOTIDE SEQUENCE [LARGE SCALE GENOMIC DNA]</scope>
    <source>
        <strain evidence="1 2">HENC-02</strain>
    </source>
</reference>